<reference evidence="2" key="1">
    <citation type="submission" date="2020-07" db="EMBL/GenBank/DDBJ databases">
        <title>Genome sequence and genetic diversity analysis of an under-domesticated orphan crop, white fonio (Digitaria exilis).</title>
        <authorList>
            <person name="Bennetzen J.L."/>
            <person name="Chen S."/>
            <person name="Ma X."/>
            <person name="Wang X."/>
            <person name="Yssel A.E.J."/>
            <person name="Chaluvadi S.R."/>
            <person name="Johnson M."/>
            <person name="Gangashetty P."/>
            <person name="Hamidou F."/>
            <person name="Sanogo M.D."/>
            <person name="Zwaenepoel A."/>
            <person name="Wallace J."/>
            <person name="Van De Peer Y."/>
            <person name="Van Deynze A."/>
        </authorList>
    </citation>
    <scope>NUCLEOTIDE SEQUENCE</scope>
    <source>
        <tissue evidence="2">Leaves</tissue>
    </source>
</reference>
<dbReference type="AlphaFoldDB" id="A0A835FYC5"/>
<evidence type="ECO:0000313" key="3">
    <source>
        <dbReference type="Proteomes" id="UP000636709"/>
    </source>
</evidence>
<name>A0A835FYC5_9POAL</name>
<feature type="region of interest" description="Disordered" evidence="1">
    <location>
        <begin position="47"/>
        <end position="105"/>
    </location>
</feature>
<feature type="compositionally biased region" description="Basic and acidic residues" evidence="1">
    <location>
        <begin position="96"/>
        <end position="105"/>
    </location>
</feature>
<dbReference type="PANTHER" id="PTHR34277:SF2">
    <property type="entry name" value="CLAVATA3_ESR (CLE)-RELATED PROTEIN 26"/>
    <property type="match status" value="1"/>
</dbReference>
<accession>A0A835FYC5</accession>
<feature type="compositionally biased region" description="Basic and acidic residues" evidence="1">
    <location>
        <begin position="49"/>
        <end position="72"/>
    </location>
</feature>
<organism evidence="2 3">
    <name type="scientific">Digitaria exilis</name>
    <dbReference type="NCBI Taxonomy" id="1010633"/>
    <lineage>
        <taxon>Eukaryota</taxon>
        <taxon>Viridiplantae</taxon>
        <taxon>Streptophyta</taxon>
        <taxon>Embryophyta</taxon>
        <taxon>Tracheophyta</taxon>
        <taxon>Spermatophyta</taxon>
        <taxon>Magnoliopsida</taxon>
        <taxon>Liliopsida</taxon>
        <taxon>Poales</taxon>
        <taxon>Poaceae</taxon>
        <taxon>PACMAD clade</taxon>
        <taxon>Panicoideae</taxon>
        <taxon>Panicodae</taxon>
        <taxon>Paniceae</taxon>
        <taxon>Anthephorinae</taxon>
        <taxon>Digitaria</taxon>
    </lineage>
</organism>
<dbReference type="InterPro" id="IPR039316">
    <property type="entry name" value="CLE25/26"/>
</dbReference>
<dbReference type="PANTHER" id="PTHR34277">
    <property type="entry name" value="CLAVATA3/ESR (CLE)-RELATED PROTEIN 26"/>
    <property type="match status" value="1"/>
</dbReference>
<dbReference type="OrthoDB" id="1910203at2759"/>
<comment type="caution">
    <text evidence="2">The sequence shown here is derived from an EMBL/GenBank/DDBJ whole genome shotgun (WGS) entry which is preliminary data.</text>
</comment>
<evidence type="ECO:0000256" key="1">
    <source>
        <dbReference type="SAM" id="MobiDB-lite"/>
    </source>
</evidence>
<proteinExistence type="predicted"/>
<gene>
    <name evidence="2" type="ORF">HU200_003088</name>
</gene>
<dbReference type="EMBL" id="JACEFO010000190">
    <property type="protein sequence ID" value="KAF8778983.1"/>
    <property type="molecule type" value="Genomic_DNA"/>
</dbReference>
<sequence length="152" mass="16791">MRRPAGSVRRAAAAAVAILFGALVLIALVMDDGEKAALLPAISGRKTMSRADGEQRTPDGFKTDDTFQDSKRRVPNGPDPIHNRLNMEVPGEPASPDDHRAEHDGDGTHVKAWKLLKRQTCVEQQTDVALHCKEEEEQTRGALWWVWLECGV</sequence>
<protein>
    <submittedName>
        <fullName evidence="2">Uncharacterized protein</fullName>
    </submittedName>
</protein>
<keyword evidence="3" id="KW-1185">Reference proteome</keyword>
<dbReference type="Proteomes" id="UP000636709">
    <property type="component" value="Unassembled WGS sequence"/>
</dbReference>
<evidence type="ECO:0000313" key="2">
    <source>
        <dbReference type="EMBL" id="KAF8778983.1"/>
    </source>
</evidence>